<dbReference type="RefSeq" id="WP_177190644.1">
    <property type="nucleotide sequence ID" value="NZ_CP136535.1"/>
</dbReference>
<name>A0ABY1FRG0_9GAMM</name>
<sequence>MDAAYYITTLEEMSPKSDKPQVASYAIIDLAIAHDFLKQLYNVMANETVAWWSLFEGSEWQPNWSSGPILVDLRNSHSLTQQLTEDMEARPLGVLIHTSLEPTNLRDRCQKWLLGSESSRLLRFHEPRMLGPLLCVMGDAQRHQFVPPGEQWTWHDGGVWRTHIAAVTDNAVLNEEPLSPVSEDQLRQASHYRLAAQAQDFASYYESNLISHKDPSVWVLDRLLEAHRAGMTKVSDQERWLRLAIVHGDDFPEIREYREILKQEQWSASERLTAMESIRKSDYVATA</sequence>
<organism evidence="2 3">
    <name type="scientific">Marinobacter salarius</name>
    <dbReference type="NCBI Taxonomy" id="1420917"/>
    <lineage>
        <taxon>Bacteria</taxon>
        <taxon>Pseudomonadati</taxon>
        <taxon>Pseudomonadota</taxon>
        <taxon>Gammaproteobacteria</taxon>
        <taxon>Pseudomonadales</taxon>
        <taxon>Marinobacteraceae</taxon>
        <taxon>Marinobacter</taxon>
    </lineage>
</organism>
<comment type="caution">
    <text evidence="2">The sequence shown here is derived from an EMBL/GenBank/DDBJ whole genome shotgun (WGS) entry which is preliminary data.</text>
</comment>
<dbReference type="Pfam" id="PF13503">
    <property type="entry name" value="DUF4123"/>
    <property type="match status" value="1"/>
</dbReference>
<dbReference type="EMBL" id="FOTV01000015">
    <property type="protein sequence ID" value="SFL92402.1"/>
    <property type="molecule type" value="Genomic_DNA"/>
</dbReference>
<evidence type="ECO:0000259" key="1">
    <source>
        <dbReference type="Pfam" id="PF13503"/>
    </source>
</evidence>
<evidence type="ECO:0000313" key="3">
    <source>
        <dbReference type="Proteomes" id="UP000199211"/>
    </source>
</evidence>
<proteinExistence type="predicted"/>
<dbReference type="Proteomes" id="UP000199211">
    <property type="component" value="Unassembled WGS sequence"/>
</dbReference>
<dbReference type="InterPro" id="IPR025391">
    <property type="entry name" value="DUF4123"/>
</dbReference>
<accession>A0ABY1FRG0</accession>
<protein>
    <recommendedName>
        <fullName evidence="1">DUF4123 domain-containing protein</fullName>
    </recommendedName>
</protein>
<evidence type="ECO:0000313" key="2">
    <source>
        <dbReference type="EMBL" id="SFL92402.1"/>
    </source>
</evidence>
<keyword evidence="3" id="KW-1185">Reference proteome</keyword>
<reference evidence="2 3" key="1">
    <citation type="submission" date="2016-10" db="EMBL/GenBank/DDBJ databases">
        <authorList>
            <person name="Varghese N."/>
            <person name="Submissions S."/>
        </authorList>
    </citation>
    <scope>NUCLEOTIDE SEQUENCE [LARGE SCALE GENOMIC DNA]</scope>
    <source>
        <strain evidence="2 3">DSM 26291</strain>
    </source>
</reference>
<gene>
    <name evidence="2" type="ORF">SAMN04487868_11582</name>
</gene>
<feature type="domain" description="DUF4123" evidence="1">
    <location>
        <begin position="25"/>
        <end position="144"/>
    </location>
</feature>